<dbReference type="EMBL" id="JARXHW010000084">
    <property type="protein sequence ID" value="MDQ8209564.1"/>
    <property type="molecule type" value="Genomic_DNA"/>
</dbReference>
<dbReference type="EC" id="3.5.1.28" evidence="1"/>
<comment type="caution">
    <text evidence="1">The sequence shown here is derived from an EMBL/GenBank/DDBJ whole genome shotgun (WGS) entry which is preliminary data.</text>
</comment>
<gene>
    <name evidence="1" type="ORF">QEH52_18710</name>
</gene>
<reference evidence="1 2" key="1">
    <citation type="submission" date="2023-04" db="EMBL/GenBank/DDBJ databases">
        <title>A novel bacteria isolated from coastal sediment.</title>
        <authorList>
            <person name="Liu X.-J."/>
            <person name="Du Z.-J."/>
        </authorList>
    </citation>
    <scope>NUCLEOTIDE SEQUENCE [LARGE SCALE GENOMIC DNA]</scope>
    <source>
        <strain evidence="1 2">SDUM461003</strain>
    </source>
</reference>
<protein>
    <submittedName>
        <fullName evidence="1">N-acetylmuramoyl-L-alanine amidase</fullName>
        <ecNumber evidence="1">3.5.1.28</ecNumber>
    </submittedName>
</protein>
<accession>A0ABU1AZI7</accession>
<name>A0ABU1AZI7_9BACT</name>
<proteinExistence type="predicted"/>
<keyword evidence="2" id="KW-1185">Reference proteome</keyword>
<dbReference type="GO" id="GO:0008745">
    <property type="term" value="F:N-acetylmuramoyl-L-alanine amidase activity"/>
    <property type="evidence" value="ECO:0007669"/>
    <property type="project" value="UniProtKB-EC"/>
</dbReference>
<organism evidence="1 2">
    <name type="scientific">Thalassobacterium maritimum</name>
    <dbReference type="NCBI Taxonomy" id="3041265"/>
    <lineage>
        <taxon>Bacteria</taxon>
        <taxon>Pseudomonadati</taxon>
        <taxon>Verrucomicrobiota</taxon>
        <taxon>Opitutia</taxon>
        <taxon>Puniceicoccales</taxon>
        <taxon>Coraliomargaritaceae</taxon>
        <taxon>Thalassobacterium</taxon>
    </lineage>
</organism>
<sequence>MRTFRILLAQSVWPILLLAQSTPEQIAYALSTRYTPYFDGAARLDLEEVAAQKVEAWWSSPAERRVLGQALSAAPLAGLHLALDPGHVGGFWAKWEWRNFRISEQDYWVREGELVLEVAQRVRAELTRLGAQVTLLRESSQPINPETFADYWPAVAAQRTPPSEVNLQIQLQHAMAVRDAAIRMAIVSGELAERARVVNEQIRPDALLSLHINAAAWPEGDTQQLVQSDHTHVLVFGCLSEAELLSSEHQAQLIEKLINGSGPIEATLGAALGAALGEATGLPASDYQGYNAIRIDAEVPYLWARNLMLLRLVKCPTVLLEPYVANSEREYARIQTALNARAHHQPLPADDILLEYSAAVVEGVMQTYGTLQADGEVQ</sequence>
<dbReference type="SUPFAM" id="SSF53187">
    <property type="entry name" value="Zn-dependent exopeptidases"/>
    <property type="match status" value="1"/>
</dbReference>
<dbReference type="RefSeq" id="WP_308952481.1">
    <property type="nucleotide sequence ID" value="NZ_JARXHW010000084.1"/>
</dbReference>
<evidence type="ECO:0000313" key="2">
    <source>
        <dbReference type="Proteomes" id="UP001225316"/>
    </source>
</evidence>
<keyword evidence="1" id="KW-0378">Hydrolase</keyword>
<dbReference type="Proteomes" id="UP001225316">
    <property type="component" value="Unassembled WGS sequence"/>
</dbReference>
<dbReference type="Gene3D" id="3.40.630.40">
    <property type="entry name" value="Zn-dependent exopeptidases"/>
    <property type="match status" value="1"/>
</dbReference>
<evidence type="ECO:0000313" key="1">
    <source>
        <dbReference type="EMBL" id="MDQ8209564.1"/>
    </source>
</evidence>